<proteinExistence type="predicted"/>
<gene>
    <name evidence="1" type="ORF">BV25DRAFT_1822473</name>
</gene>
<reference evidence="1" key="1">
    <citation type="submission" date="2021-03" db="EMBL/GenBank/DDBJ databases">
        <authorList>
            <consortium name="DOE Joint Genome Institute"/>
            <person name="Ahrendt S."/>
            <person name="Looney B.P."/>
            <person name="Miyauchi S."/>
            <person name="Morin E."/>
            <person name="Drula E."/>
            <person name="Courty P.E."/>
            <person name="Chicoki N."/>
            <person name="Fauchery L."/>
            <person name="Kohler A."/>
            <person name="Kuo A."/>
            <person name="Labutti K."/>
            <person name="Pangilinan J."/>
            <person name="Lipzen A."/>
            <person name="Riley R."/>
            <person name="Andreopoulos W."/>
            <person name="He G."/>
            <person name="Johnson J."/>
            <person name="Barry K.W."/>
            <person name="Grigoriev I.V."/>
            <person name="Nagy L."/>
            <person name="Hibbett D."/>
            <person name="Henrissat B."/>
            <person name="Matheny P.B."/>
            <person name="Labbe J."/>
            <person name="Martin F."/>
        </authorList>
    </citation>
    <scope>NUCLEOTIDE SEQUENCE</scope>
    <source>
        <strain evidence="1">HHB10654</strain>
    </source>
</reference>
<dbReference type="Proteomes" id="UP000814140">
    <property type="component" value="Unassembled WGS sequence"/>
</dbReference>
<keyword evidence="2" id="KW-1185">Reference proteome</keyword>
<organism evidence="1 2">
    <name type="scientific">Artomyces pyxidatus</name>
    <dbReference type="NCBI Taxonomy" id="48021"/>
    <lineage>
        <taxon>Eukaryota</taxon>
        <taxon>Fungi</taxon>
        <taxon>Dikarya</taxon>
        <taxon>Basidiomycota</taxon>
        <taxon>Agaricomycotina</taxon>
        <taxon>Agaricomycetes</taxon>
        <taxon>Russulales</taxon>
        <taxon>Auriscalpiaceae</taxon>
        <taxon>Artomyces</taxon>
    </lineage>
</organism>
<reference evidence="1" key="2">
    <citation type="journal article" date="2022" name="New Phytol.">
        <title>Evolutionary transition to the ectomycorrhizal habit in the genomes of a hyperdiverse lineage of mushroom-forming fungi.</title>
        <authorList>
            <person name="Looney B."/>
            <person name="Miyauchi S."/>
            <person name="Morin E."/>
            <person name="Drula E."/>
            <person name="Courty P.E."/>
            <person name="Kohler A."/>
            <person name="Kuo A."/>
            <person name="LaButti K."/>
            <person name="Pangilinan J."/>
            <person name="Lipzen A."/>
            <person name="Riley R."/>
            <person name="Andreopoulos W."/>
            <person name="He G."/>
            <person name="Johnson J."/>
            <person name="Nolan M."/>
            <person name="Tritt A."/>
            <person name="Barry K.W."/>
            <person name="Grigoriev I.V."/>
            <person name="Nagy L.G."/>
            <person name="Hibbett D."/>
            <person name="Henrissat B."/>
            <person name="Matheny P.B."/>
            <person name="Labbe J."/>
            <person name="Martin F.M."/>
        </authorList>
    </citation>
    <scope>NUCLEOTIDE SEQUENCE</scope>
    <source>
        <strain evidence="1">HHB10654</strain>
    </source>
</reference>
<comment type="caution">
    <text evidence="1">The sequence shown here is derived from an EMBL/GenBank/DDBJ whole genome shotgun (WGS) entry which is preliminary data.</text>
</comment>
<sequence length="234" mass="26688">MSTTGESSSSATPATPKDNIPSIPDAELEKLLNREASAFQRELEVERILGAFKLNPYDILDISNTAKPEDIKKKYRQLSLFIHPDKTPHPRAPEAFDILKKAESELSDATKREEYDAAITQARTLLLKGLSLPPTTPDDHPKLKGLNPPFKQQLREKSKELLIEEEVRRRKAVKMNLANEGFEARKKDEEVAAKKRKAEDDKSWEDNREQRVDSWRSFANTSKKKKKQKVNILG</sequence>
<evidence type="ECO:0000313" key="1">
    <source>
        <dbReference type="EMBL" id="KAI0065316.1"/>
    </source>
</evidence>
<dbReference type="EMBL" id="MU277196">
    <property type="protein sequence ID" value="KAI0065316.1"/>
    <property type="molecule type" value="Genomic_DNA"/>
</dbReference>
<accession>A0ACB8TB95</accession>
<protein>
    <submittedName>
        <fullName evidence="1">DnaJ-domain-containing protein</fullName>
    </submittedName>
</protein>
<evidence type="ECO:0000313" key="2">
    <source>
        <dbReference type="Proteomes" id="UP000814140"/>
    </source>
</evidence>
<name>A0ACB8TB95_9AGAM</name>